<keyword evidence="3" id="KW-1185">Reference proteome</keyword>
<protein>
    <submittedName>
        <fullName evidence="2">Uncharacterized protein</fullName>
    </submittedName>
</protein>
<dbReference type="Proteomes" id="UP000434639">
    <property type="component" value="Unassembled WGS sequence"/>
</dbReference>
<name>A0A7X2V628_9BACI</name>
<dbReference type="AlphaFoldDB" id="A0A7X2V628"/>
<evidence type="ECO:0000313" key="2">
    <source>
        <dbReference type="EMBL" id="MTH54796.1"/>
    </source>
</evidence>
<reference evidence="2 3" key="1">
    <citation type="journal article" date="2017" name="Int. J. Syst. Evol. Microbiol.">
        <title>Bacillus mangrovi sp. nov., isolated from a sediment sample from a mangrove forest.</title>
        <authorList>
            <person name="Gupta V."/>
            <person name="Singh P.K."/>
            <person name="Korpole S."/>
            <person name="Tanuku N.R.S."/>
            <person name="Pinnaka A.K."/>
        </authorList>
    </citation>
    <scope>NUCLEOTIDE SEQUENCE [LARGE SCALE GENOMIC DNA]</scope>
    <source>
        <strain evidence="2 3">KCTC 33872</strain>
    </source>
</reference>
<keyword evidence="1" id="KW-0472">Membrane</keyword>
<organism evidence="2 3">
    <name type="scientific">Metabacillus mangrovi</name>
    <dbReference type="NCBI Taxonomy" id="1491830"/>
    <lineage>
        <taxon>Bacteria</taxon>
        <taxon>Bacillati</taxon>
        <taxon>Bacillota</taxon>
        <taxon>Bacilli</taxon>
        <taxon>Bacillales</taxon>
        <taxon>Bacillaceae</taxon>
        <taxon>Metabacillus</taxon>
    </lineage>
</organism>
<dbReference type="EMBL" id="WMIB01000018">
    <property type="protein sequence ID" value="MTH54796.1"/>
    <property type="molecule type" value="Genomic_DNA"/>
</dbReference>
<sequence length="77" mass="8713">MEKVQQMLDADIRKKNVLMYVSFTISLVLALLKSLGAKEIETILLFSIELLLFTAAFIVSQKLLKKTILFPYVTSCS</sequence>
<evidence type="ECO:0000256" key="1">
    <source>
        <dbReference type="SAM" id="Phobius"/>
    </source>
</evidence>
<gene>
    <name evidence="2" type="ORF">GKZ89_15435</name>
</gene>
<keyword evidence="1" id="KW-0812">Transmembrane</keyword>
<dbReference type="RefSeq" id="WP_155113306.1">
    <property type="nucleotide sequence ID" value="NZ_WMIB01000018.1"/>
</dbReference>
<evidence type="ECO:0000313" key="3">
    <source>
        <dbReference type="Proteomes" id="UP000434639"/>
    </source>
</evidence>
<keyword evidence="1" id="KW-1133">Transmembrane helix</keyword>
<accession>A0A7X2V628</accession>
<feature type="transmembrane region" description="Helical" evidence="1">
    <location>
        <begin position="17"/>
        <end position="36"/>
    </location>
</feature>
<comment type="caution">
    <text evidence="2">The sequence shown here is derived from an EMBL/GenBank/DDBJ whole genome shotgun (WGS) entry which is preliminary data.</text>
</comment>
<proteinExistence type="predicted"/>
<feature type="transmembrane region" description="Helical" evidence="1">
    <location>
        <begin position="42"/>
        <end position="59"/>
    </location>
</feature>